<dbReference type="AlphaFoldDB" id="A0A8H5I4W0"/>
<keyword evidence="2" id="KW-1185">Reference proteome</keyword>
<organism evidence="1 2">
    <name type="scientific">Fusarium phyllophilum</name>
    <dbReference type="NCBI Taxonomy" id="47803"/>
    <lineage>
        <taxon>Eukaryota</taxon>
        <taxon>Fungi</taxon>
        <taxon>Dikarya</taxon>
        <taxon>Ascomycota</taxon>
        <taxon>Pezizomycotina</taxon>
        <taxon>Sordariomycetes</taxon>
        <taxon>Hypocreomycetidae</taxon>
        <taxon>Hypocreales</taxon>
        <taxon>Nectriaceae</taxon>
        <taxon>Fusarium</taxon>
        <taxon>Fusarium fujikuroi species complex</taxon>
    </lineage>
</organism>
<comment type="caution">
    <text evidence="1">The sequence shown here is derived from an EMBL/GenBank/DDBJ whole genome shotgun (WGS) entry which is preliminary data.</text>
</comment>
<dbReference type="CDD" id="cd00448">
    <property type="entry name" value="YjgF_YER057c_UK114_family"/>
    <property type="match status" value="1"/>
</dbReference>
<reference evidence="1 2" key="1">
    <citation type="submission" date="2020-05" db="EMBL/GenBank/DDBJ databases">
        <title>Identification and distribution of gene clusters putatively required for synthesis of sphingolipid metabolism inhibitors in phylogenetically diverse species of the filamentous fungus Fusarium.</title>
        <authorList>
            <person name="Kim H.-S."/>
            <person name="Busman M."/>
            <person name="Brown D.W."/>
            <person name="Divon H."/>
            <person name="Uhlig S."/>
            <person name="Proctor R.H."/>
        </authorList>
    </citation>
    <scope>NUCLEOTIDE SEQUENCE [LARGE SCALE GENOMIC DNA]</scope>
    <source>
        <strain evidence="1 2">NRRL 13617</strain>
    </source>
</reference>
<sequence length="182" mass="19987">MVGPCKTACQVMLWSISRDANSDTRNVIKESWPIVNLSDHQQHHHRNSNTNRLARIIRDYLDLSAYLSNPTQQSSSPPQPMSPNGDAVILPTAAGGLANYPQARVTSFTGNHHTLYISGITSRREDGTLDGVKTNEDGTHSLDVKEQTRTCLANIKAVVEQASNGRPGLESIVEVTVFLKHM</sequence>
<dbReference type="Proteomes" id="UP000582016">
    <property type="component" value="Unassembled WGS sequence"/>
</dbReference>
<evidence type="ECO:0000313" key="1">
    <source>
        <dbReference type="EMBL" id="KAF5529473.1"/>
    </source>
</evidence>
<dbReference type="InterPro" id="IPR035959">
    <property type="entry name" value="RutC-like_sf"/>
</dbReference>
<evidence type="ECO:0000313" key="2">
    <source>
        <dbReference type="Proteomes" id="UP000582016"/>
    </source>
</evidence>
<dbReference type="EMBL" id="JAAOAQ010001223">
    <property type="protein sequence ID" value="KAF5529473.1"/>
    <property type="molecule type" value="Genomic_DNA"/>
</dbReference>
<gene>
    <name evidence="1" type="ORF">FPHYL_14211</name>
</gene>
<dbReference type="SUPFAM" id="SSF55298">
    <property type="entry name" value="YjgF-like"/>
    <property type="match status" value="1"/>
</dbReference>
<proteinExistence type="predicted"/>
<dbReference type="OrthoDB" id="309640at2759"/>
<name>A0A8H5I4W0_9HYPO</name>
<accession>A0A8H5I4W0</accession>
<dbReference type="Gene3D" id="3.30.1330.40">
    <property type="entry name" value="RutC-like"/>
    <property type="match status" value="1"/>
</dbReference>
<protein>
    <submittedName>
        <fullName evidence="1">2-aminomuconate deaminase</fullName>
    </submittedName>
</protein>